<evidence type="ECO:0000313" key="2">
    <source>
        <dbReference type="Proteomes" id="UP000035721"/>
    </source>
</evidence>
<dbReference type="OrthoDB" id="4843663at2"/>
<comment type="caution">
    <text evidence="1">The sequence shown here is derived from an EMBL/GenBank/DDBJ whole genome shotgun (WGS) entry which is preliminary data.</text>
</comment>
<dbReference type="RefSeq" id="WP_048554797.1">
    <property type="nucleotide sequence ID" value="NZ_HF570958.1"/>
</dbReference>
<evidence type="ECO:0000313" key="1">
    <source>
        <dbReference type="EMBL" id="CCH77876.1"/>
    </source>
</evidence>
<dbReference type="GO" id="GO:0005840">
    <property type="term" value="C:ribosome"/>
    <property type="evidence" value="ECO:0007669"/>
    <property type="project" value="UniProtKB-KW"/>
</dbReference>
<keyword evidence="1" id="KW-0689">Ribosomal protein</keyword>
<gene>
    <name evidence="1" type="ORF">BN12_2330002</name>
</gene>
<accession>A0A077LVZ5</accession>
<reference evidence="1 2" key="1">
    <citation type="journal article" date="2013" name="ISME J.">
        <title>A metabolic model for members of the genus Tetrasphaera involved in enhanced biological phosphorus removal.</title>
        <authorList>
            <person name="Kristiansen R."/>
            <person name="Nguyen H.T.T."/>
            <person name="Saunders A.M."/>
            <person name="Nielsen J.L."/>
            <person name="Wimmer R."/>
            <person name="Le V.Q."/>
            <person name="McIlroy S.J."/>
            <person name="Petrovski S."/>
            <person name="Seviour R.J."/>
            <person name="Calteau A."/>
            <person name="Nielsen K.L."/>
            <person name="Nielsen P.H."/>
        </authorList>
    </citation>
    <scope>NUCLEOTIDE SEQUENCE [LARGE SCALE GENOMIC DNA]</scope>
    <source>
        <strain evidence="1 2">T1-X7</strain>
    </source>
</reference>
<protein>
    <submittedName>
        <fullName evidence="1">50S ribosomal protein L19</fullName>
    </submittedName>
</protein>
<sequence>MTGEVLAAGFAFAGAAVGAALTYAATRRDILARVTESRQDLSQREGQGRREEWGRRFTAALDDVASEDFRRRELGRVVLVALSTSSLATPEDRDLADAVLSAGARIDAEGDRTIIVPAGISVDDVVVVEDDGDDEEGSSR</sequence>
<dbReference type="Proteomes" id="UP000035721">
    <property type="component" value="Unassembled WGS sequence"/>
</dbReference>
<keyword evidence="2" id="KW-1185">Reference proteome</keyword>
<organism evidence="1 2">
    <name type="scientific">Nostocoides japonicum T1-X7</name>
    <dbReference type="NCBI Taxonomy" id="1194083"/>
    <lineage>
        <taxon>Bacteria</taxon>
        <taxon>Bacillati</taxon>
        <taxon>Actinomycetota</taxon>
        <taxon>Actinomycetes</taxon>
        <taxon>Micrococcales</taxon>
        <taxon>Intrasporangiaceae</taxon>
        <taxon>Nostocoides</taxon>
    </lineage>
</organism>
<dbReference type="EMBL" id="CAJB01000150">
    <property type="protein sequence ID" value="CCH77876.1"/>
    <property type="molecule type" value="Genomic_DNA"/>
</dbReference>
<proteinExistence type="predicted"/>
<keyword evidence="1" id="KW-0687">Ribonucleoprotein</keyword>
<dbReference type="AlphaFoldDB" id="A0A077LVZ5"/>
<dbReference type="STRING" id="1194083.BN12_2330002"/>
<name>A0A077LVZ5_9MICO</name>